<dbReference type="InterPro" id="IPR015419">
    <property type="entry name" value="CTAG/Pcc1"/>
</dbReference>
<organism evidence="2 3">
    <name type="scientific">Hyperthermus butylicus (strain DSM 5456 / JCM 9403 / PLM1-5)</name>
    <dbReference type="NCBI Taxonomy" id="415426"/>
    <lineage>
        <taxon>Archaea</taxon>
        <taxon>Thermoproteota</taxon>
        <taxon>Thermoprotei</taxon>
        <taxon>Desulfurococcales</taxon>
        <taxon>Pyrodictiaceae</taxon>
        <taxon>Hyperthermus</taxon>
    </lineage>
</organism>
<evidence type="ECO:0000313" key="2">
    <source>
        <dbReference type="EMBL" id="ABM80295.1"/>
    </source>
</evidence>
<dbReference type="STRING" id="415426.Hbut_0429"/>
<dbReference type="Pfam" id="PF09341">
    <property type="entry name" value="Pcc1"/>
    <property type="match status" value="1"/>
</dbReference>
<dbReference type="OrthoDB" id="379106at2157"/>
<dbReference type="EnsemblBacteria" id="ABM80295">
    <property type="protein sequence ID" value="ABM80295"/>
    <property type="gene ID" value="Hbut_0429"/>
</dbReference>
<dbReference type="RefSeq" id="WP_011821613.1">
    <property type="nucleotide sequence ID" value="NC_008818.1"/>
</dbReference>
<evidence type="ECO:0000256" key="1">
    <source>
        <dbReference type="ARBA" id="ARBA00007073"/>
    </source>
</evidence>
<evidence type="ECO:0000313" key="3">
    <source>
        <dbReference type="Proteomes" id="UP000002593"/>
    </source>
</evidence>
<accession>A2BJY4</accession>
<dbReference type="KEGG" id="hbu:Hbut_0429"/>
<protein>
    <submittedName>
        <fullName evidence="2">Uncharacterized protein</fullName>
    </submittedName>
</protein>
<reference evidence="2 3" key="1">
    <citation type="journal article" date="2007" name="Archaea">
        <title>The genome of Hyperthermus butylicus: a sulfur-reducing, peptide fermenting, neutrophilic Crenarchaeote growing up to 108 degrees C.</title>
        <authorList>
            <person name="Brugger K."/>
            <person name="Chen L."/>
            <person name="Stark M."/>
            <person name="Zibat A."/>
            <person name="Redder P."/>
            <person name="Ruepp A."/>
            <person name="Awayez M."/>
            <person name="She Q."/>
            <person name="Garrett R.A."/>
            <person name="Klenk H.P."/>
        </authorList>
    </citation>
    <scope>NUCLEOTIDE SEQUENCE [LARGE SCALE GENOMIC DNA]</scope>
    <source>
        <strain evidence="3">DSM 5456 / JCM 9403 / PLM1-5</strain>
    </source>
</reference>
<name>A2BJY4_HYPBU</name>
<dbReference type="eggNOG" id="arCOG01354">
    <property type="taxonomic scope" value="Archaea"/>
</dbReference>
<dbReference type="HOGENOM" id="CLU_2177851_0_0_2"/>
<dbReference type="EMBL" id="CP000493">
    <property type="protein sequence ID" value="ABM80295.1"/>
    <property type="molecule type" value="Genomic_DNA"/>
</dbReference>
<dbReference type="NCBIfam" id="NF011470">
    <property type="entry name" value="PRK14887.1"/>
    <property type="match status" value="1"/>
</dbReference>
<gene>
    <name evidence="2" type="ordered locus">Hbut_0429</name>
</gene>
<dbReference type="GeneID" id="4782940"/>
<comment type="similarity">
    <text evidence="1">Belongs to the CTAG/PCC1 family.</text>
</comment>
<dbReference type="AlphaFoldDB" id="A2BJY4"/>
<sequence>MQQAASKARIRVTLTIHGVERSVAEAAIEALKPDDETAPSWMRINESYDDEGLHITVEADVDNPRKLGSIRSTVDEMLEFLYALLKTLEATAKTLKEPGQQHGRLGGTG</sequence>
<keyword evidence="3" id="KW-1185">Reference proteome</keyword>
<dbReference type="Proteomes" id="UP000002593">
    <property type="component" value="Chromosome"/>
</dbReference>
<dbReference type="Gene3D" id="3.30.310.50">
    <property type="entry name" value="Alpha-D-phosphohexomutase, C-terminal domain"/>
    <property type="match status" value="1"/>
</dbReference>
<proteinExistence type="inferred from homology"/>